<feature type="compositionally biased region" description="Polar residues" evidence="7">
    <location>
        <begin position="194"/>
        <end position="204"/>
    </location>
</feature>
<keyword evidence="2" id="KW-0805">Transcription regulation</keyword>
<dbReference type="EMBL" id="OX451741">
    <property type="protein sequence ID" value="CAI8616114.1"/>
    <property type="molecule type" value="Genomic_DNA"/>
</dbReference>
<evidence type="ECO:0000256" key="7">
    <source>
        <dbReference type="SAM" id="MobiDB-lite"/>
    </source>
</evidence>
<proteinExistence type="predicted"/>
<dbReference type="PROSITE" id="PS50811">
    <property type="entry name" value="WRKY"/>
    <property type="match status" value="1"/>
</dbReference>
<dbReference type="Pfam" id="PF03106">
    <property type="entry name" value="WRKY"/>
    <property type="match status" value="1"/>
</dbReference>
<keyword evidence="3" id="KW-0238">DNA-binding</keyword>
<comment type="subcellular location">
    <subcellularLocation>
        <location evidence="1">Nucleus</location>
    </subcellularLocation>
</comment>
<dbReference type="InterPro" id="IPR003657">
    <property type="entry name" value="WRKY_dom"/>
</dbReference>
<name>A0AAV1B0K3_VICFA</name>
<feature type="region of interest" description="Disordered" evidence="7">
    <location>
        <begin position="1"/>
        <end position="22"/>
    </location>
</feature>
<dbReference type="PANTHER" id="PTHR31429:SF50">
    <property type="entry name" value="WRKY DOMAIN-CONTAINING PROTEIN"/>
    <property type="match status" value="1"/>
</dbReference>
<evidence type="ECO:0000256" key="2">
    <source>
        <dbReference type="ARBA" id="ARBA00023015"/>
    </source>
</evidence>
<feature type="domain" description="WRKY" evidence="8">
    <location>
        <begin position="288"/>
        <end position="354"/>
    </location>
</feature>
<keyword evidence="10" id="KW-1185">Reference proteome</keyword>
<dbReference type="InterPro" id="IPR036576">
    <property type="entry name" value="WRKY_dom_sf"/>
</dbReference>
<dbReference type="GO" id="GO:0003700">
    <property type="term" value="F:DNA-binding transcription factor activity"/>
    <property type="evidence" value="ECO:0007669"/>
    <property type="project" value="InterPro"/>
</dbReference>
<dbReference type="PANTHER" id="PTHR31429">
    <property type="entry name" value="WRKY TRANSCRIPTION FACTOR 36-RELATED"/>
    <property type="match status" value="1"/>
</dbReference>
<feature type="coiled-coil region" evidence="6">
    <location>
        <begin position="96"/>
        <end position="130"/>
    </location>
</feature>
<evidence type="ECO:0000256" key="5">
    <source>
        <dbReference type="ARBA" id="ARBA00023242"/>
    </source>
</evidence>
<dbReference type="GO" id="GO:0005634">
    <property type="term" value="C:nucleus"/>
    <property type="evidence" value="ECO:0007669"/>
    <property type="project" value="UniProtKB-SubCell"/>
</dbReference>
<evidence type="ECO:0000313" key="10">
    <source>
        <dbReference type="Proteomes" id="UP001157006"/>
    </source>
</evidence>
<feature type="region of interest" description="Disordered" evidence="7">
    <location>
        <begin position="489"/>
        <end position="521"/>
    </location>
</feature>
<evidence type="ECO:0000256" key="4">
    <source>
        <dbReference type="ARBA" id="ARBA00023163"/>
    </source>
</evidence>
<dbReference type="Proteomes" id="UP001157006">
    <property type="component" value="Chromosome 6"/>
</dbReference>
<dbReference type="GO" id="GO:0043565">
    <property type="term" value="F:sequence-specific DNA binding"/>
    <property type="evidence" value="ECO:0007669"/>
    <property type="project" value="InterPro"/>
</dbReference>
<protein>
    <recommendedName>
        <fullName evidence="8">WRKY domain-containing protein</fullName>
    </recommendedName>
</protein>
<dbReference type="AlphaFoldDB" id="A0AAV1B0K3"/>
<accession>A0AAV1B0K3</accession>
<keyword evidence="5" id="KW-0539">Nucleus</keyword>
<feature type="compositionally biased region" description="Basic and acidic residues" evidence="7">
    <location>
        <begin position="230"/>
        <end position="254"/>
    </location>
</feature>
<evidence type="ECO:0000256" key="1">
    <source>
        <dbReference type="ARBA" id="ARBA00004123"/>
    </source>
</evidence>
<reference evidence="9 10" key="1">
    <citation type="submission" date="2023-01" db="EMBL/GenBank/DDBJ databases">
        <authorList>
            <person name="Kreplak J."/>
        </authorList>
    </citation>
    <scope>NUCLEOTIDE SEQUENCE [LARGE SCALE GENOMIC DNA]</scope>
</reference>
<dbReference type="InterPro" id="IPR044810">
    <property type="entry name" value="WRKY_plant"/>
</dbReference>
<evidence type="ECO:0000259" key="8">
    <source>
        <dbReference type="PROSITE" id="PS50811"/>
    </source>
</evidence>
<dbReference type="SUPFAM" id="SSF118290">
    <property type="entry name" value="WRKY DNA-binding domain"/>
    <property type="match status" value="1"/>
</dbReference>
<dbReference type="SMART" id="SM00774">
    <property type="entry name" value="WRKY"/>
    <property type="match status" value="1"/>
</dbReference>
<feature type="region of interest" description="Disordered" evidence="7">
    <location>
        <begin position="185"/>
        <end position="258"/>
    </location>
</feature>
<evidence type="ECO:0000313" key="9">
    <source>
        <dbReference type="EMBL" id="CAI8616114.1"/>
    </source>
</evidence>
<evidence type="ECO:0000256" key="6">
    <source>
        <dbReference type="SAM" id="Coils"/>
    </source>
</evidence>
<evidence type="ECO:0000256" key="3">
    <source>
        <dbReference type="ARBA" id="ARBA00023125"/>
    </source>
</evidence>
<sequence length="521" mass="56982">MDSSSHSHTVTPFQVNISPSQKNHQTITEFDFFKNYNNNDHDNNVVVSPSAFTADVPVLDIDHTNIITDLHLGLNVVAINDASEQGDDDMSSKSNDENTKNEMAVLRGKLARMEKENHRLSLMLDELQTDYDTLLMHFEKMTQDKKAEEDGEREGFVGKFEKKRKIENGGALVPRDSLELGLAIKPKPEMDPEPSSSRTLTSGRLGSPPENNFEVASKELVLSKNENVSDEGKKELGKGNEREDSPIAHAERLPRLSPPNYAPNFVNVDRIDVDATLRRARVSVRTRTDGNVVSDGCQWRKYGQKMAKGNPSPRSYYRCTMGSGCPVRKQVQKSVEDKSVVITTYEGYHNHTLPPAAMEMAQTTAAAARMLLSGSTSSNNRTANASFLRRGTIPGSSSLATISSSAPFPTITLDFTQPPNPLQLQMLQNQLQVPLPHMFNQVPYNQSTFSGLQLSQQNVADTVSAAIAADRNFTAALAAALTSFVGAAQPNNNNNATNNDGAASNNNGNITSSSNNNKGKE</sequence>
<keyword evidence="4" id="KW-0804">Transcription</keyword>
<keyword evidence="6" id="KW-0175">Coiled coil</keyword>
<dbReference type="Gene3D" id="2.20.25.80">
    <property type="entry name" value="WRKY domain"/>
    <property type="match status" value="1"/>
</dbReference>
<gene>
    <name evidence="9" type="ORF">VFH_VI013960</name>
</gene>
<organism evidence="9 10">
    <name type="scientific">Vicia faba</name>
    <name type="common">Broad bean</name>
    <name type="synonym">Faba vulgaris</name>
    <dbReference type="NCBI Taxonomy" id="3906"/>
    <lineage>
        <taxon>Eukaryota</taxon>
        <taxon>Viridiplantae</taxon>
        <taxon>Streptophyta</taxon>
        <taxon>Embryophyta</taxon>
        <taxon>Tracheophyta</taxon>
        <taxon>Spermatophyta</taxon>
        <taxon>Magnoliopsida</taxon>
        <taxon>eudicotyledons</taxon>
        <taxon>Gunneridae</taxon>
        <taxon>Pentapetalae</taxon>
        <taxon>rosids</taxon>
        <taxon>fabids</taxon>
        <taxon>Fabales</taxon>
        <taxon>Fabaceae</taxon>
        <taxon>Papilionoideae</taxon>
        <taxon>50 kb inversion clade</taxon>
        <taxon>NPAAA clade</taxon>
        <taxon>Hologalegina</taxon>
        <taxon>IRL clade</taxon>
        <taxon>Fabeae</taxon>
        <taxon>Vicia</taxon>
    </lineage>
</organism>